<evidence type="ECO:0000313" key="2">
    <source>
        <dbReference type="Proteomes" id="UP001558850"/>
    </source>
</evidence>
<organism evidence="1 2">
    <name type="scientific">Paraburkholderia phymatum</name>
    <dbReference type="NCBI Taxonomy" id="148447"/>
    <lineage>
        <taxon>Bacteria</taxon>
        <taxon>Pseudomonadati</taxon>
        <taxon>Pseudomonadota</taxon>
        <taxon>Betaproteobacteria</taxon>
        <taxon>Burkholderiales</taxon>
        <taxon>Burkholderiaceae</taxon>
        <taxon>Paraburkholderia</taxon>
    </lineage>
</organism>
<accession>A0ACC6U8D5</accession>
<dbReference type="EMBL" id="JBFRCH010000024">
    <property type="protein sequence ID" value="MEX3935827.1"/>
    <property type="molecule type" value="Genomic_DNA"/>
</dbReference>
<evidence type="ECO:0000313" key="1">
    <source>
        <dbReference type="EMBL" id="MEX3935827.1"/>
    </source>
</evidence>
<comment type="caution">
    <text evidence="1">The sequence shown here is derived from an EMBL/GenBank/DDBJ whole genome shotgun (WGS) entry which is preliminary data.</text>
</comment>
<keyword evidence="1" id="KW-0067">ATP-binding</keyword>
<reference evidence="1" key="1">
    <citation type="submission" date="2024-07" db="EMBL/GenBank/DDBJ databases">
        <title>A survey of Mimosa microsymbionts across Brazilian biomes reveals a high diversity of Paraburkholderia nodulating endemic species, but also that Cupriavidus is common as a symbiont of widespread species.</title>
        <authorList>
            <person name="Rouws L."/>
            <person name="Barauna A."/>
            <person name="Beukes C."/>
            <person name="Rouws J.R.C."/>
            <person name="De Faria S.M."/>
            <person name="Gross E."/>
            <person name="Bueno Dos Reis Junior F."/>
            <person name="Simon M.F."/>
            <person name="Maluk M."/>
            <person name="Odee D.W."/>
            <person name="Kenicer G."/>
            <person name="Young J.P.W."/>
            <person name="Reis V.M."/>
            <person name="Zilli J."/>
            <person name="James E.K."/>
        </authorList>
    </citation>
    <scope>NUCLEOTIDE SEQUENCE</scope>
    <source>
        <strain evidence="1">EG181B</strain>
    </source>
</reference>
<dbReference type="Proteomes" id="UP001558850">
    <property type="component" value="Unassembled WGS sequence"/>
</dbReference>
<gene>
    <name evidence="1" type="ORF">AB4Y32_29220</name>
</gene>
<protein>
    <submittedName>
        <fullName evidence="1">ATP-binding protein</fullName>
    </submittedName>
</protein>
<name>A0ACC6U8D5_9BURK</name>
<keyword evidence="1" id="KW-0547">Nucleotide-binding</keyword>
<proteinExistence type="predicted"/>
<sequence length="566" mass="60456">MLATGKLDTRPHRAPDYAAENDALHTLAKALSASDAVMLQTLVDTTLALCNAGSAGISLRDRDATQPSSFRWVAVSGRCAAYVDHVIPSGASPAGVVLEFDAPQLFAFPKRQFACMADIEPEITEELVVPVPGVPEPWGALWVMSHDEAHHFDNEHRRILTSLANFTCAALSIRQANAAAEARAAEAEAARRALAAEEANKDNFIAMLGHELRGPLAPVDSALAAAQKLAADSPAVLSALAVANRQVGQLKRIVSDLLDASRIRTGKLGVHRAYGLLGDIIKDAVGTVREEAEKRQHRFRVEQPPYPLTVFADAGRLAQVFTNLLGNAVKYTPSGGEITLHVEAPDPGTIPEHDSTPREAVITIRDSGMGIAHDLLPHVFDLFTQAPGVRMRAEGGLGVGLSVVHYLVNAHRGEIAIYSEGEGKGTEVTVRLPIVCRSQIAHAAPTTHGIPPARILLVDDIPDATEALAILLTLDGHEVKRAQSGAEALSLVESFTPDVALIDINMPGMDGHELARLLRQRTQCASTRLVALTGYAATTPERGADEFDCYLVKPPSLEDLGEVLRA</sequence>
<keyword evidence="2" id="KW-1185">Reference proteome</keyword>